<dbReference type="SUPFAM" id="SSF53474">
    <property type="entry name" value="alpha/beta-Hydrolases"/>
    <property type="match status" value="1"/>
</dbReference>
<evidence type="ECO:0000313" key="1">
    <source>
        <dbReference type="EMBL" id="EXI75981.1"/>
    </source>
</evidence>
<evidence type="ECO:0000313" key="2">
    <source>
        <dbReference type="Proteomes" id="UP000021816"/>
    </source>
</evidence>
<dbReference type="Proteomes" id="UP000021816">
    <property type="component" value="Unassembled WGS sequence"/>
</dbReference>
<gene>
    <name evidence="1" type="ORF">AW10_04190</name>
</gene>
<accession>A0A011NL84</accession>
<comment type="caution">
    <text evidence="1">The sequence shown here is derived from an EMBL/GenBank/DDBJ whole genome shotgun (WGS) entry which is preliminary data.</text>
</comment>
<sequence length="71" mass="8186">MLLVHGTNDETVPVSEAQEIFARRRDERVRLLLIPGSHDQYAEMERHFETVIDFLDGATRPLADRHGKELS</sequence>
<proteinExistence type="predicted"/>
<dbReference type="EMBL" id="JEMX01000160">
    <property type="protein sequence ID" value="EXI75981.1"/>
    <property type="molecule type" value="Genomic_DNA"/>
</dbReference>
<dbReference type="InterPro" id="IPR029058">
    <property type="entry name" value="AB_hydrolase_fold"/>
</dbReference>
<dbReference type="PATRIC" id="fig|1454003.3.peg.4254"/>
<name>A0A011NL84_9PROT</name>
<evidence type="ECO:0008006" key="3">
    <source>
        <dbReference type="Google" id="ProtNLM"/>
    </source>
</evidence>
<dbReference type="Gene3D" id="3.40.50.1820">
    <property type="entry name" value="alpha/beta hydrolase"/>
    <property type="match status" value="1"/>
</dbReference>
<dbReference type="AlphaFoldDB" id="A0A011NL84"/>
<reference evidence="1 2" key="1">
    <citation type="submission" date="2014-02" db="EMBL/GenBank/DDBJ databases">
        <title>Expanding our view of genomic diversity in Candidatus Accumulibacter clades.</title>
        <authorList>
            <person name="Skennerton C.T."/>
            <person name="Barr J.J."/>
            <person name="Slater F.R."/>
            <person name="Bond P.L."/>
            <person name="Tyson G.W."/>
        </authorList>
    </citation>
    <scope>NUCLEOTIDE SEQUENCE [LARGE SCALE GENOMIC DNA]</scope>
    <source>
        <strain evidence="2">BA-92</strain>
    </source>
</reference>
<organism evidence="1 2">
    <name type="scientific">Candidatus Accumulibacter appositus</name>
    <dbReference type="NCBI Taxonomy" id="1454003"/>
    <lineage>
        <taxon>Bacteria</taxon>
        <taxon>Pseudomonadati</taxon>
        <taxon>Pseudomonadota</taxon>
        <taxon>Betaproteobacteria</taxon>
        <taxon>Candidatus Accumulibacter</taxon>
    </lineage>
</organism>
<protein>
    <recommendedName>
        <fullName evidence="3">Peptidase S9 prolyl oligopeptidase catalytic domain-containing protein</fullName>
    </recommendedName>
</protein>